<name>A0ABU0Z1F4_9MICO</name>
<feature type="region of interest" description="Disordered" evidence="1">
    <location>
        <begin position="43"/>
        <end position="99"/>
    </location>
</feature>
<gene>
    <name evidence="2" type="ORF">Q9R08_05180</name>
</gene>
<dbReference type="Proteomes" id="UP001235133">
    <property type="component" value="Unassembled WGS sequence"/>
</dbReference>
<feature type="compositionally biased region" description="Basic and acidic residues" evidence="1">
    <location>
        <begin position="43"/>
        <end position="68"/>
    </location>
</feature>
<organism evidence="2 3">
    <name type="scientific">Microbacterium psychrotolerans</name>
    <dbReference type="NCBI Taxonomy" id="3068321"/>
    <lineage>
        <taxon>Bacteria</taxon>
        <taxon>Bacillati</taxon>
        <taxon>Actinomycetota</taxon>
        <taxon>Actinomycetes</taxon>
        <taxon>Micrococcales</taxon>
        <taxon>Microbacteriaceae</taxon>
        <taxon>Microbacterium</taxon>
    </lineage>
</organism>
<protein>
    <submittedName>
        <fullName evidence="2">Uncharacterized protein</fullName>
    </submittedName>
</protein>
<proteinExistence type="predicted"/>
<keyword evidence="3" id="KW-1185">Reference proteome</keyword>
<dbReference type="EMBL" id="JAVFWO010000002">
    <property type="protein sequence ID" value="MDQ7877366.1"/>
    <property type="molecule type" value="Genomic_DNA"/>
</dbReference>
<sequence length="139" mass="13878">MAKIRKDLFGSVLVDNPTGGDPLVLVAGDEVPEGVALGDHVLAKEKSGDSDDDSGKAAKAAAKAEKKAAKSASPAAPSTGSETGDVVVPPQTGRGSGDAAWRDYAKAATAKAGLSIELADDAKKADIIEALKAADIPVV</sequence>
<evidence type="ECO:0000256" key="1">
    <source>
        <dbReference type="SAM" id="MobiDB-lite"/>
    </source>
</evidence>
<reference evidence="2 3" key="1">
    <citation type="submission" date="2023-08" db="EMBL/GenBank/DDBJ databases">
        <title>Microbacterium psychrotolerans sp. nov., a psychrotolerant bacterium isolated from soil in Heilongjiang Province, China.</title>
        <authorList>
            <person name="An P."/>
            <person name="Zhao D."/>
            <person name="Xiang H."/>
        </authorList>
    </citation>
    <scope>NUCLEOTIDE SEQUENCE [LARGE SCALE GENOMIC DNA]</scope>
    <source>
        <strain evidence="2 3">QXD-8</strain>
    </source>
</reference>
<comment type="caution">
    <text evidence="2">The sequence shown here is derived from an EMBL/GenBank/DDBJ whole genome shotgun (WGS) entry which is preliminary data.</text>
</comment>
<evidence type="ECO:0000313" key="3">
    <source>
        <dbReference type="Proteomes" id="UP001235133"/>
    </source>
</evidence>
<accession>A0ABU0Z1F4</accession>
<dbReference type="RefSeq" id="WP_308866804.1">
    <property type="nucleotide sequence ID" value="NZ_JAVFWO010000002.1"/>
</dbReference>
<evidence type="ECO:0000313" key="2">
    <source>
        <dbReference type="EMBL" id="MDQ7877366.1"/>
    </source>
</evidence>